<evidence type="ECO:0000259" key="9">
    <source>
        <dbReference type="PROSITE" id="PS50280"/>
    </source>
</evidence>
<dbReference type="InterPro" id="IPR046341">
    <property type="entry name" value="SET_dom_sf"/>
</dbReference>
<evidence type="ECO:0000259" key="10">
    <source>
        <dbReference type="PROSITE" id="PS50865"/>
    </source>
</evidence>
<dbReference type="SUPFAM" id="SSF144232">
    <property type="entry name" value="HIT/MYND zinc finger-like"/>
    <property type="match status" value="1"/>
</dbReference>
<evidence type="ECO:0000313" key="11">
    <source>
        <dbReference type="EMBL" id="KAK1170136.1"/>
    </source>
</evidence>
<dbReference type="SUPFAM" id="SSF82199">
    <property type="entry name" value="SET domain"/>
    <property type="match status" value="1"/>
</dbReference>
<dbReference type="PROSITE" id="PS50280">
    <property type="entry name" value="SET"/>
    <property type="match status" value="1"/>
</dbReference>
<feature type="domain" description="SET" evidence="9">
    <location>
        <begin position="3"/>
        <end position="107"/>
    </location>
</feature>
<keyword evidence="6" id="KW-0862">Zinc</keyword>
<dbReference type="GO" id="GO:0140999">
    <property type="term" value="F:histone H3K4 trimethyltransferase activity"/>
    <property type="evidence" value="ECO:0007669"/>
    <property type="project" value="UniProtKB-EC"/>
</dbReference>
<dbReference type="InterPro" id="IPR002893">
    <property type="entry name" value="Znf_MYND"/>
</dbReference>
<reference evidence="11" key="1">
    <citation type="submission" date="2022-02" db="EMBL/GenBank/DDBJ databases">
        <title>Atlantic sturgeon de novo genome assembly.</title>
        <authorList>
            <person name="Stock M."/>
            <person name="Klopp C."/>
            <person name="Guiguen Y."/>
            <person name="Cabau C."/>
            <person name="Parinello H."/>
            <person name="Santidrian Yebra-Pimentel E."/>
            <person name="Kuhl H."/>
            <person name="Dirks R.P."/>
            <person name="Guessner J."/>
            <person name="Wuertz S."/>
            <person name="Du K."/>
            <person name="Schartl M."/>
        </authorList>
    </citation>
    <scope>NUCLEOTIDE SEQUENCE</scope>
    <source>
        <strain evidence="11">STURGEONOMICS-FGT-2020</strain>
        <tissue evidence="11">Whole blood</tissue>
    </source>
</reference>
<keyword evidence="5 8" id="KW-0863">Zinc-finger</keyword>
<gene>
    <name evidence="11" type="primary">SMYD3</name>
    <name evidence="11" type="ORF">AOXY_G6914</name>
</gene>
<organism evidence="11 12">
    <name type="scientific">Acipenser oxyrinchus oxyrinchus</name>
    <dbReference type="NCBI Taxonomy" id="40147"/>
    <lineage>
        <taxon>Eukaryota</taxon>
        <taxon>Metazoa</taxon>
        <taxon>Chordata</taxon>
        <taxon>Craniata</taxon>
        <taxon>Vertebrata</taxon>
        <taxon>Euteleostomi</taxon>
        <taxon>Actinopterygii</taxon>
        <taxon>Chondrostei</taxon>
        <taxon>Acipenseriformes</taxon>
        <taxon>Acipenseridae</taxon>
        <taxon>Acipenser</taxon>
    </lineage>
</organism>
<evidence type="ECO:0000313" key="12">
    <source>
        <dbReference type="Proteomes" id="UP001230051"/>
    </source>
</evidence>
<dbReference type="GO" id="GO:0032259">
    <property type="term" value="P:methylation"/>
    <property type="evidence" value="ECO:0007669"/>
    <property type="project" value="UniProtKB-KW"/>
</dbReference>
<keyword evidence="2" id="KW-0808">Transferase</keyword>
<keyword evidence="3" id="KW-0949">S-adenosyl-L-methionine</keyword>
<dbReference type="GO" id="GO:0005634">
    <property type="term" value="C:nucleus"/>
    <property type="evidence" value="ECO:0007669"/>
    <property type="project" value="TreeGrafter"/>
</dbReference>
<evidence type="ECO:0000256" key="7">
    <source>
        <dbReference type="ARBA" id="ARBA00047571"/>
    </source>
</evidence>
<name>A0AAD8G9F7_ACIOX</name>
<dbReference type="AlphaFoldDB" id="A0AAD8G9F7"/>
<keyword evidence="2" id="KW-0489">Methyltransferase</keyword>
<comment type="catalytic activity">
    <reaction evidence="7">
        <text>L-lysyl(4)-[histone H3] + 3 S-adenosyl-L-methionine = N(6),N(6),N(6)-trimethyl-L-lysyl(4)-[histone H3] + 3 S-adenosyl-L-homocysteine + 3 H(+)</text>
        <dbReference type="Rhea" id="RHEA:60260"/>
        <dbReference type="Rhea" id="RHEA-COMP:15537"/>
        <dbReference type="Rhea" id="RHEA-COMP:15547"/>
        <dbReference type="ChEBI" id="CHEBI:15378"/>
        <dbReference type="ChEBI" id="CHEBI:29969"/>
        <dbReference type="ChEBI" id="CHEBI:57856"/>
        <dbReference type="ChEBI" id="CHEBI:59789"/>
        <dbReference type="ChEBI" id="CHEBI:61961"/>
        <dbReference type="EC" id="2.1.1.354"/>
    </reaction>
</comment>
<dbReference type="PANTHER" id="PTHR12197">
    <property type="entry name" value="HISTONE-LYSINE N-METHYLTRANSFERASE SMYD"/>
    <property type="match status" value="1"/>
</dbReference>
<comment type="caution">
    <text evidence="11">The sequence shown here is derived from an EMBL/GenBank/DDBJ whole genome shotgun (WGS) entry which is preliminary data.</text>
</comment>
<accession>A0AAD8G9F7</accession>
<dbReference type="InterPro" id="IPR001214">
    <property type="entry name" value="SET_dom"/>
</dbReference>
<dbReference type="EC" id="2.1.1.354" evidence="1"/>
<proteinExistence type="predicted"/>
<dbReference type="EMBL" id="JAGXEW010000006">
    <property type="protein sequence ID" value="KAK1170136.1"/>
    <property type="molecule type" value="Genomic_DNA"/>
</dbReference>
<dbReference type="GO" id="GO:0008270">
    <property type="term" value="F:zinc ion binding"/>
    <property type="evidence" value="ECO:0007669"/>
    <property type="project" value="UniProtKB-KW"/>
</dbReference>
<protein>
    <recommendedName>
        <fullName evidence="1">[histone H3]-lysine(4) N-trimethyltransferase</fullName>
        <ecNumber evidence="1">2.1.1.354</ecNumber>
    </recommendedName>
</protein>
<evidence type="ECO:0000256" key="8">
    <source>
        <dbReference type="PROSITE-ProRule" id="PRU00134"/>
    </source>
</evidence>
<evidence type="ECO:0000256" key="5">
    <source>
        <dbReference type="ARBA" id="ARBA00022771"/>
    </source>
</evidence>
<keyword evidence="4" id="KW-0479">Metal-binding</keyword>
<keyword evidence="12" id="KW-1185">Reference proteome</keyword>
<dbReference type="InterPro" id="IPR050869">
    <property type="entry name" value="H3K4_H4K5_MeTrfase"/>
</dbReference>
<dbReference type="PROSITE" id="PS01360">
    <property type="entry name" value="ZF_MYND_1"/>
    <property type="match status" value="1"/>
</dbReference>
<evidence type="ECO:0000256" key="2">
    <source>
        <dbReference type="ARBA" id="ARBA00022603"/>
    </source>
</evidence>
<dbReference type="Gene3D" id="6.10.140.2220">
    <property type="match status" value="1"/>
</dbReference>
<dbReference type="PANTHER" id="PTHR12197:SF288">
    <property type="entry name" value="HISTONE-LYSINE N-METHYLTRANSFERASE SMYD3"/>
    <property type="match status" value="1"/>
</dbReference>
<feature type="domain" description="MYND-type" evidence="10">
    <location>
        <begin position="48"/>
        <end position="86"/>
    </location>
</feature>
<dbReference type="Pfam" id="PF01753">
    <property type="entry name" value="zf-MYND"/>
    <property type="match status" value="1"/>
</dbReference>
<evidence type="ECO:0000256" key="3">
    <source>
        <dbReference type="ARBA" id="ARBA00022691"/>
    </source>
</evidence>
<evidence type="ECO:0000256" key="4">
    <source>
        <dbReference type="ARBA" id="ARBA00022723"/>
    </source>
</evidence>
<dbReference type="Gene3D" id="1.10.220.160">
    <property type="match status" value="1"/>
</dbReference>
<sequence length="182" mass="20826">MARRLERFCSPGKGNGLRALQRVKPGELLWKAEPFAYTVSKKGRGSACENCFSRKQSLLRCSRCKVAKYCDARCQKQAWPEHKRECLCLRSCQPRIPADSVRLVGRVIFKLVSKTSPWLFVFVLSDIKEMSEEMKEGLGHLKEMLQLYLQEESEDVSRLMSGLDLLHLFAKVSSQSVFFQGC</sequence>
<dbReference type="Proteomes" id="UP001230051">
    <property type="component" value="Unassembled WGS sequence"/>
</dbReference>
<dbReference type="PROSITE" id="PS50865">
    <property type="entry name" value="ZF_MYND_2"/>
    <property type="match status" value="1"/>
</dbReference>
<evidence type="ECO:0000256" key="6">
    <source>
        <dbReference type="ARBA" id="ARBA00022833"/>
    </source>
</evidence>
<evidence type="ECO:0000256" key="1">
    <source>
        <dbReference type="ARBA" id="ARBA00012182"/>
    </source>
</evidence>